<sequence length="64" mass="6879">MVCAIHGTSIRVESHVAGVHCIEVDRLAGTRFVVFAIRAHAKSGAAVFVIVEDDHSAICETYVI</sequence>
<proteinExistence type="predicted"/>
<name>A0A645IWY6_9ZZZZ</name>
<accession>A0A645IWY6</accession>
<organism evidence="1">
    <name type="scientific">bioreactor metagenome</name>
    <dbReference type="NCBI Taxonomy" id="1076179"/>
    <lineage>
        <taxon>unclassified sequences</taxon>
        <taxon>metagenomes</taxon>
        <taxon>ecological metagenomes</taxon>
    </lineage>
</organism>
<evidence type="ECO:0000313" key="1">
    <source>
        <dbReference type="EMBL" id="MPN52884.1"/>
    </source>
</evidence>
<dbReference type="AlphaFoldDB" id="A0A645IWY6"/>
<reference evidence="1" key="1">
    <citation type="submission" date="2019-08" db="EMBL/GenBank/DDBJ databases">
        <authorList>
            <person name="Kucharzyk K."/>
            <person name="Murdoch R.W."/>
            <person name="Higgins S."/>
            <person name="Loffler F."/>
        </authorList>
    </citation>
    <scope>NUCLEOTIDE SEQUENCE</scope>
</reference>
<protein>
    <submittedName>
        <fullName evidence="1">Uncharacterized protein</fullName>
    </submittedName>
</protein>
<comment type="caution">
    <text evidence="1">The sequence shown here is derived from an EMBL/GenBank/DDBJ whole genome shotgun (WGS) entry which is preliminary data.</text>
</comment>
<dbReference type="EMBL" id="VSSQ01119423">
    <property type="protein sequence ID" value="MPN52884.1"/>
    <property type="molecule type" value="Genomic_DNA"/>
</dbReference>
<gene>
    <name evidence="1" type="ORF">SDC9_200547</name>
</gene>